<dbReference type="InterPro" id="IPR010982">
    <property type="entry name" value="Lambda_DNA-bd_dom_sf"/>
</dbReference>
<comment type="caution">
    <text evidence="3">The sequence shown here is derived from an EMBL/GenBank/DDBJ whole genome shotgun (WGS) entry which is preliminary data.</text>
</comment>
<organism evidence="3 4">
    <name type="scientific">Limosilactobacillus pontis</name>
    <dbReference type="NCBI Taxonomy" id="35787"/>
    <lineage>
        <taxon>Bacteria</taxon>
        <taxon>Bacillati</taxon>
        <taxon>Bacillota</taxon>
        <taxon>Bacilli</taxon>
        <taxon>Lactobacillales</taxon>
        <taxon>Lactobacillaceae</taxon>
        <taxon>Limosilactobacillus</taxon>
    </lineage>
</organism>
<reference evidence="3 4" key="1">
    <citation type="submission" date="2023-02" db="EMBL/GenBank/DDBJ databases">
        <title>The predominant lactic acid bacteria and yeasts involved in the spontaneous fermentation of millet during the production of the traditional porridge Hausa koko in Ghana.</title>
        <authorList>
            <person name="Atter A."/>
            <person name="Diaz M."/>
        </authorList>
    </citation>
    <scope>NUCLEOTIDE SEQUENCE [LARGE SCALE GENOMIC DNA]</scope>
    <source>
        <strain evidence="3 4">FI11552</strain>
    </source>
</reference>
<keyword evidence="4" id="KW-1185">Reference proteome</keyword>
<evidence type="ECO:0000313" key="4">
    <source>
        <dbReference type="Proteomes" id="UP001335665"/>
    </source>
</evidence>
<accession>A0ABU7SRV2</accession>
<dbReference type="Proteomes" id="UP001335665">
    <property type="component" value="Unassembled WGS sequence"/>
</dbReference>
<dbReference type="RefSeq" id="WP_331191895.1">
    <property type="nucleotide sequence ID" value="NZ_JAQSEO010000003.1"/>
</dbReference>
<name>A0ABU7SRV2_9LACO</name>
<evidence type="ECO:0000313" key="3">
    <source>
        <dbReference type="EMBL" id="MEE6700790.1"/>
    </source>
</evidence>
<dbReference type="EMBL" id="JAQSFA010000005">
    <property type="protein sequence ID" value="MEE6700790.1"/>
    <property type="molecule type" value="Genomic_DNA"/>
</dbReference>
<protein>
    <submittedName>
        <fullName evidence="3">Helix-turn-helix domain-containing protein</fullName>
    </submittedName>
</protein>
<proteinExistence type="predicted"/>
<dbReference type="CDD" id="cd00093">
    <property type="entry name" value="HTH_XRE"/>
    <property type="match status" value="1"/>
</dbReference>
<dbReference type="Pfam" id="PF01381">
    <property type="entry name" value="HTH_3"/>
    <property type="match status" value="1"/>
</dbReference>
<feature type="domain" description="HTH cro/C1-type" evidence="2">
    <location>
        <begin position="10"/>
        <end position="65"/>
    </location>
</feature>
<dbReference type="Gene3D" id="1.10.260.40">
    <property type="entry name" value="lambda repressor-like DNA-binding domains"/>
    <property type="match status" value="1"/>
</dbReference>
<dbReference type="PROSITE" id="PS50943">
    <property type="entry name" value="HTH_CROC1"/>
    <property type="match status" value="1"/>
</dbReference>
<feature type="region of interest" description="Disordered" evidence="1">
    <location>
        <begin position="21"/>
        <end position="46"/>
    </location>
</feature>
<dbReference type="SMART" id="SM00530">
    <property type="entry name" value="HTH_XRE"/>
    <property type="match status" value="1"/>
</dbReference>
<gene>
    <name evidence="3" type="ORF">PS396_03110</name>
</gene>
<dbReference type="InterPro" id="IPR001387">
    <property type="entry name" value="Cro/C1-type_HTH"/>
</dbReference>
<sequence>MKNDGLGKRIKSIREELGKNQTEFGELFEPTAPKSAVSRWEHGGSPNKRRLKRIAELGEVSVDYLINGPSLSDDEIDKILDRGTEHLSINEKKRLRENILEGEIETNEKIDESKKRFEINLKRFSEDSSAYAGYDTFNNFFEIFDYIKKNGYINQMADLRQVSYLMKVLITYNSNSEFSNEKLQKAISQLLQEIVTMNKEK</sequence>
<dbReference type="SUPFAM" id="SSF47413">
    <property type="entry name" value="lambda repressor-like DNA-binding domains"/>
    <property type="match status" value="1"/>
</dbReference>
<evidence type="ECO:0000256" key="1">
    <source>
        <dbReference type="SAM" id="MobiDB-lite"/>
    </source>
</evidence>
<evidence type="ECO:0000259" key="2">
    <source>
        <dbReference type="PROSITE" id="PS50943"/>
    </source>
</evidence>